<dbReference type="EMBL" id="PVXL01000065">
    <property type="protein sequence ID" value="PRR70353.1"/>
    <property type="molecule type" value="Genomic_DNA"/>
</dbReference>
<protein>
    <submittedName>
        <fullName evidence="6">High-affinity zinc uptake system ATP-binding protein ZnuC</fullName>
        <ecNumber evidence="6">3.6.3.-</ecNumber>
    </submittedName>
</protein>
<dbReference type="Proteomes" id="UP000239430">
    <property type="component" value="Unassembled WGS sequence"/>
</dbReference>
<gene>
    <name evidence="6" type="primary">znuC</name>
    <name evidence="6" type="ORF">MOST_27450</name>
</gene>
<dbReference type="InterPro" id="IPR003439">
    <property type="entry name" value="ABC_transporter-like_ATP-bd"/>
</dbReference>
<dbReference type="PROSITE" id="PS50893">
    <property type="entry name" value="ABC_TRANSPORTER_2"/>
    <property type="match status" value="1"/>
</dbReference>
<keyword evidence="2" id="KW-0813">Transport</keyword>
<dbReference type="CDD" id="cd03235">
    <property type="entry name" value="ABC_Metallic_Cations"/>
    <property type="match status" value="1"/>
</dbReference>
<sequence>MQKDGDGMVYRRNEREVVRLVDVTFAYNSSPVLERVNLAVEAGEFLALIGPNGAAKSTLLKIMVGLLRPKDGEVRLFGQDIRRFRDWHRIGYISQNASHINTSFPATVAEVVASGYYSGLKGLFDGSARKRMVDEALELAGIKELAGRLIGELSGGQRQKVFLARALVKRPAALFLDEPTTGIDVSSREEFYRLLAHLNREKGLTVIIVTHDIGAAFSRAQKIGCVRDRSVYIHEKLSEVDQDHIAEVLGYRIGENHVYL</sequence>
<keyword evidence="3" id="KW-0547">Nucleotide-binding</keyword>
<evidence type="ECO:0000256" key="1">
    <source>
        <dbReference type="ARBA" id="ARBA00005417"/>
    </source>
</evidence>
<organism evidence="6 7">
    <name type="scientific">Neomoorella stamsii</name>
    <dbReference type="NCBI Taxonomy" id="1266720"/>
    <lineage>
        <taxon>Bacteria</taxon>
        <taxon>Bacillati</taxon>
        <taxon>Bacillota</taxon>
        <taxon>Clostridia</taxon>
        <taxon>Neomoorellales</taxon>
        <taxon>Neomoorellaceae</taxon>
        <taxon>Neomoorella</taxon>
    </lineage>
</organism>
<dbReference type="Pfam" id="PF00005">
    <property type="entry name" value="ABC_tran"/>
    <property type="match status" value="1"/>
</dbReference>
<evidence type="ECO:0000313" key="6">
    <source>
        <dbReference type="EMBL" id="PRR70353.1"/>
    </source>
</evidence>
<dbReference type="EC" id="3.6.3.-" evidence="6"/>
<comment type="caution">
    <text evidence="6">The sequence shown here is derived from an EMBL/GenBank/DDBJ whole genome shotgun (WGS) entry which is preliminary data.</text>
</comment>
<keyword evidence="4 6" id="KW-0067">ATP-binding</keyword>
<dbReference type="GO" id="GO:0005524">
    <property type="term" value="F:ATP binding"/>
    <property type="evidence" value="ECO:0007669"/>
    <property type="project" value="UniProtKB-KW"/>
</dbReference>
<evidence type="ECO:0000256" key="3">
    <source>
        <dbReference type="ARBA" id="ARBA00022741"/>
    </source>
</evidence>
<dbReference type="RefSeq" id="WP_208974784.1">
    <property type="nucleotide sequence ID" value="NZ_PVXL01000065.1"/>
</dbReference>
<dbReference type="SUPFAM" id="SSF52540">
    <property type="entry name" value="P-loop containing nucleoside triphosphate hydrolases"/>
    <property type="match status" value="1"/>
</dbReference>
<evidence type="ECO:0000256" key="2">
    <source>
        <dbReference type="ARBA" id="ARBA00022448"/>
    </source>
</evidence>
<dbReference type="FunFam" id="3.40.50.300:FF:000134">
    <property type="entry name" value="Iron-enterobactin ABC transporter ATP-binding protein"/>
    <property type="match status" value="1"/>
</dbReference>
<dbReference type="SMART" id="SM00382">
    <property type="entry name" value="AAA"/>
    <property type="match status" value="1"/>
</dbReference>
<keyword evidence="7" id="KW-1185">Reference proteome</keyword>
<reference evidence="6 7" key="1">
    <citation type="submission" date="2018-03" db="EMBL/GenBank/DDBJ databases">
        <title>Genome sequence of Moorella stamsii DSM 26217.</title>
        <authorList>
            <person name="Poehlein A."/>
            <person name="Daniel R."/>
        </authorList>
    </citation>
    <scope>NUCLEOTIDE SEQUENCE [LARGE SCALE GENOMIC DNA]</scope>
    <source>
        <strain evidence="7">DSM 26217</strain>
    </source>
</reference>
<keyword evidence="6" id="KW-0378">Hydrolase</keyword>
<dbReference type="InterPro" id="IPR050153">
    <property type="entry name" value="Metal_Ion_Import_ABC"/>
</dbReference>
<dbReference type="PROSITE" id="PS00211">
    <property type="entry name" value="ABC_TRANSPORTER_1"/>
    <property type="match status" value="1"/>
</dbReference>
<feature type="domain" description="ABC transporter" evidence="5">
    <location>
        <begin position="18"/>
        <end position="253"/>
    </location>
</feature>
<evidence type="ECO:0000259" key="5">
    <source>
        <dbReference type="PROSITE" id="PS50893"/>
    </source>
</evidence>
<dbReference type="InterPro" id="IPR027417">
    <property type="entry name" value="P-loop_NTPase"/>
</dbReference>
<name>A0A9X7J1N2_9FIRM</name>
<comment type="similarity">
    <text evidence="1">Belongs to the ABC transporter superfamily.</text>
</comment>
<evidence type="ECO:0000256" key="4">
    <source>
        <dbReference type="ARBA" id="ARBA00022840"/>
    </source>
</evidence>
<dbReference type="GO" id="GO:0016887">
    <property type="term" value="F:ATP hydrolysis activity"/>
    <property type="evidence" value="ECO:0007669"/>
    <property type="project" value="InterPro"/>
</dbReference>
<dbReference type="PANTHER" id="PTHR42734">
    <property type="entry name" value="METAL TRANSPORT SYSTEM ATP-BINDING PROTEIN TM_0124-RELATED"/>
    <property type="match status" value="1"/>
</dbReference>
<dbReference type="InterPro" id="IPR003593">
    <property type="entry name" value="AAA+_ATPase"/>
</dbReference>
<evidence type="ECO:0000313" key="7">
    <source>
        <dbReference type="Proteomes" id="UP000239430"/>
    </source>
</evidence>
<dbReference type="InterPro" id="IPR017871">
    <property type="entry name" value="ABC_transporter-like_CS"/>
</dbReference>
<dbReference type="PANTHER" id="PTHR42734:SF17">
    <property type="entry name" value="METAL TRANSPORT SYSTEM ATP-BINDING PROTEIN TM_0124-RELATED"/>
    <property type="match status" value="1"/>
</dbReference>
<dbReference type="Gene3D" id="3.40.50.300">
    <property type="entry name" value="P-loop containing nucleotide triphosphate hydrolases"/>
    <property type="match status" value="1"/>
</dbReference>
<proteinExistence type="inferred from homology"/>
<dbReference type="AlphaFoldDB" id="A0A9X7J1N2"/>
<accession>A0A9X7J1N2</accession>